<comment type="similarity">
    <text evidence="2">Belongs to the OXR1 family.</text>
</comment>
<dbReference type="AlphaFoldDB" id="A0A7T8KFA5"/>
<dbReference type="Pfam" id="PF07534">
    <property type="entry name" value="TLD"/>
    <property type="match status" value="1"/>
</dbReference>
<reference evidence="9" key="1">
    <citation type="submission" date="2021-01" db="EMBL/GenBank/DDBJ databases">
        <title>Caligus Genome Assembly.</title>
        <authorList>
            <person name="Gallardo-Escarate C."/>
        </authorList>
    </citation>
    <scope>NUCLEOTIDE SEQUENCE [LARGE SCALE GENOMIC DNA]</scope>
</reference>
<keyword evidence="3" id="KW-0496">Mitochondrion</keyword>
<feature type="non-terminal residue" evidence="8">
    <location>
        <position position="536"/>
    </location>
</feature>
<dbReference type="PANTHER" id="PTHR23354:SF62">
    <property type="entry name" value="MUSTARD, ISOFORM V"/>
    <property type="match status" value="1"/>
</dbReference>
<keyword evidence="9" id="KW-1185">Reference proteome</keyword>
<dbReference type="OrthoDB" id="289228at2759"/>
<accession>A0A7T8KFA5</accession>
<feature type="chain" id="PRO_5030741124" description="Oxidation resistance protein 1" evidence="6">
    <location>
        <begin position="27"/>
        <end position="536"/>
    </location>
</feature>
<evidence type="ECO:0000256" key="6">
    <source>
        <dbReference type="SAM" id="SignalP"/>
    </source>
</evidence>
<sequence length="536" mass="57011">SFFHALQFFQASISACLCVCVVLSRAFTPPVYLLPCDDVDALEEVRHQSGRIMPFGSFFKKIFKKGATGIAKEVGGDDAGKFVQQGIDQLNLGPGEGGASGGFEDQAVDGIMQAFSGKQEGGMKSLFSTLGGSLGGFRDLAIQKGLDPSLVDAVLNMIQGKKSGGGGGGGGGFDFGSLMSAAGALTTQSSGGSMGGLDGFLNLLGGGGGSGGSNDILNIILGLVKSFFNIKTKSDPALQDWGKANPDAGKSDDSIGAFGDHLIRDLIDPGKKDKDRLDDDEDGGSKSNKKTGKDDVKGWFGKHPEIGKIQKGVFDDIFDVKDDDAGDEDDAPLIPTPEGFEEDCSILNNASILFLNTNILLELRKKWRFLFSTKKHDPSEFAQRLVYQGPTLLIIQTEEGHTFGAFASTSWGDTEGGWSGNGDSFIFVIKPKMACFYSTGKNERFLFGSESRFGLGGRPNSLGLDIDTYDLPSGIIPSQFDIAHCEAWGLGSALEWTSEGLTHESPGDTWTWGISWDKSPNSSIPLIMRKGCFKEA</sequence>
<keyword evidence="6" id="KW-0732">Signal</keyword>
<evidence type="ECO:0000256" key="5">
    <source>
        <dbReference type="SAM" id="MobiDB-lite"/>
    </source>
</evidence>
<gene>
    <name evidence="8" type="ORF">FKW44_007717</name>
</gene>
<evidence type="ECO:0000313" key="9">
    <source>
        <dbReference type="Proteomes" id="UP000595437"/>
    </source>
</evidence>
<dbReference type="GO" id="GO:0005739">
    <property type="term" value="C:mitochondrion"/>
    <property type="evidence" value="ECO:0007669"/>
    <property type="project" value="UniProtKB-SubCell"/>
</dbReference>
<comment type="subcellular location">
    <subcellularLocation>
        <location evidence="1">Mitochondrion</location>
    </subcellularLocation>
</comment>
<feature type="non-terminal residue" evidence="8">
    <location>
        <position position="1"/>
    </location>
</feature>
<protein>
    <recommendedName>
        <fullName evidence="4">Oxidation resistance protein 1</fullName>
    </recommendedName>
</protein>
<name>A0A7T8KFA5_CALRO</name>
<feature type="region of interest" description="Disordered" evidence="5">
    <location>
        <begin position="270"/>
        <end position="298"/>
    </location>
</feature>
<evidence type="ECO:0000313" key="8">
    <source>
        <dbReference type="EMBL" id="QQP54776.1"/>
    </source>
</evidence>
<dbReference type="SMART" id="SM00584">
    <property type="entry name" value="TLDc"/>
    <property type="match status" value="1"/>
</dbReference>
<evidence type="ECO:0000256" key="3">
    <source>
        <dbReference type="ARBA" id="ARBA00023128"/>
    </source>
</evidence>
<dbReference type="PROSITE" id="PS51886">
    <property type="entry name" value="TLDC"/>
    <property type="match status" value="1"/>
</dbReference>
<evidence type="ECO:0000256" key="2">
    <source>
        <dbReference type="ARBA" id="ARBA00009540"/>
    </source>
</evidence>
<dbReference type="InterPro" id="IPR006571">
    <property type="entry name" value="TLDc_dom"/>
</dbReference>
<proteinExistence type="inferred from homology"/>
<dbReference type="EMBL" id="CP045894">
    <property type="protein sequence ID" value="QQP54776.1"/>
    <property type="molecule type" value="Genomic_DNA"/>
</dbReference>
<feature type="signal peptide" evidence="6">
    <location>
        <begin position="1"/>
        <end position="26"/>
    </location>
</feature>
<dbReference type="PANTHER" id="PTHR23354">
    <property type="entry name" value="NUCLEOLAR PROTEIN 7/ESTROGEN RECEPTOR COACTIVATOR-RELATED"/>
    <property type="match status" value="1"/>
</dbReference>
<evidence type="ECO:0000256" key="4">
    <source>
        <dbReference type="ARBA" id="ARBA00040604"/>
    </source>
</evidence>
<evidence type="ECO:0000256" key="1">
    <source>
        <dbReference type="ARBA" id="ARBA00004173"/>
    </source>
</evidence>
<feature type="domain" description="TLDc" evidence="7">
    <location>
        <begin position="345"/>
        <end position="491"/>
    </location>
</feature>
<dbReference type="Proteomes" id="UP000595437">
    <property type="component" value="Chromosome 5"/>
</dbReference>
<organism evidence="8 9">
    <name type="scientific">Caligus rogercresseyi</name>
    <name type="common">Sea louse</name>
    <dbReference type="NCBI Taxonomy" id="217165"/>
    <lineage>
        <taxon>Eukaryota</taxon>
        <taxon>Metazoa</taxon>
        <taxon>Ecdysozoa</taxon>
        <taxon>Arthropoda</taxon>
        <taxon>Crustacea</taxon>
        <taxon>Multicrustacea</taxon>
        <taxon>Hexanauplia</taxon>
        <taxon>Copepoda</taxon>
        <taxon>Siphonostomatoida</taxon>
        <taxon>Caligidae</taxon>
        <taxon>Caligus</taxon>
    </lineage>
</organism>
<evidence type="ECO:0000259" key="7">
    <source>
        <dbReference type="PROSITE" id="PS51886"/>
    </source>
</evidence>